<dbReference type="InterPro" id="IPR041471">
    <property type="entry name" value="UvrB_inter"/>
</dbReference>
<dbReference type="Pfam" id="PF17757">
    <property type="entry name" value="UvrB_inter"/>
    <property type="match status" value="1"/>
</dbReference>
<evidence type="ECO:0000259" key="3">
    <source>
        <dbReference type="Pfam" id="PF17757"/>
    </source>
</evidence>
<feature type="non-terminal residue" evidence="4">
    <location>
        <position position="214"/>
    </location>
</feature>
<organism evidence="4">
    <name type="scientific">mine drainage metagenome</name>
    <dbReference type="NCBI Taxonomy" id="410659"/>
    <lineage>
        <taxon>unclassified sequences</taxon>
        <taxon>metagenomes</taxon>
        <taxon>ecological metagenomes</taxon>
    </lineage>
</organism>
<evidence type="ECO:0000256" key="2">
    <source>
        <dbReference type="ARBA" id="ARBA00022840"/>
    </source>
</evidence>
<gene>
    <name evidence="4" type="ORF">B1B_12441</name>
</gene>
<reference evidence="4" key="1">
    <citation type="submission" date="2013-08" db="EMBL/GenBank/DDBJ databases">
        <authorList>
            <person name="Mendez C."/>
            <person name="Richter M."/>
            <person name="Ferrer M."/>
            <person name="Sanchez J."/>
        </authorList>
    </citation>
    <scope>NUCLEOTIDE SEQUENCE</scope>
</reference>
<feature type="domain" description="UvrB interaction" evidence="3">
    <location>
        <begin position="43"/>
        <end position="130"/>
    </location>
</feature>
<name>T0ZRR6_9ZZZZ</name>
<evidence type="ECO:0000313" key="4">
    <source>
        <dbReference type="EMBL" id="EQD47172.1"/>
    </source>
</evidence>
<dbReference type="GO" id="GO:0005524">
    <property type="term" value="F:ATP binding"/>
    <property type="evidence" value="ECO:0007669"/>
    <property type="project" value="UniProtKB-KW"/>
</dbReference>
<dbReference type="GO" id="GO:0006289">
    <property type="term" value="P:nucleotide-excision repair"/>
    <property type="evidence" value="ECO:0007669"/>
    <property type="project" value="InterPro"/>
</dbReference>
<dbReference type="InterPro" id="IPR004807">
    <property type="entry name" value="UvrB"/>
</dbReference>
<evidence type="ECO:0000256" key="1">
    <source>
        <dbReference type="ARBA" id="ARBA00022741"/>
    </source>
</evidence>
<reference evidence="4" key="2">
    <citation type="journal article" date="2014" name="ISME J.">
        <title>Microbial stratification in low pH oxic and suboxic macroscopic growths along an acid mine drainage.</title>
        <authorList>
            <person name="Mendez-Garcia C."/>
            <person name="Mesa V."/>
            <person name="Sprenger R.R."/>
            <person name="Richter M."/>
            <person name="Diez M.S."/>
            <person name="Solano J."/>
            <person name="Bargiela R."/>
            <person name="Golyshina O.V."/>
            <person name="Manteca A."/>
            <person name="Ramos J.L."/>
            <person name="Gallego J.R."/>
            <person name="Llorente I."/>
            <person name="Martins Dos Santos V.A."/>
            <person name="Jensen O.N."/>
            <person name="Pelaez A.I."/>
            <person name="Sanchez J."/>
            <person name="Ferrer M."/>
        </authorList>
    </citation>
    <scope>NUCLEOTIDE SEQUENCE</scope>
</reference>
<dbReference type="AlphaFoldDB" id="T0ZRR6"/>
<protein>
    <submittedName>
        <fullName evidence="4">Transcription-repair coupling factor</fullName>
    </submittedName>
</protein>
<proteinExistence type="predicted"/>
<dbReference type="GO" id="GO:0003677">
    <property type="term" value="F:DNA binding"/>
    <property type="evidence" value="ECO:0007669"/>
    <property type="project" value="InterPro"/>
</dbReference>
<sequence>MVRHRLQTLRELRSKQTVVVVTSAEAVLRPTLSPQWVGSWLAELAPGTEIAPELLARLLLEAGYRQESIVTSPGEFARRGGIFDCYPLDNRPWRAEWDGNRLSGLWRLDAETQGSRAKLASVSLMPAREFPLDQASLAQAGERLLGWDLSGLREDVRQRWQADLEVIQAGGLPDPVDSLGPLLADPGQTLLSHLPQDTIFITEAWPRLERAALA</sequence>
<dbReference type="InterPro" id="IPR027417">
    <property type="entry name" value="P-loop_NTPase"/>
</dbReference>
<dbReference type="EMBL" id="AUZY01008151">
    <property type="protein sequence ID" value="EQD47172.1"/>
    <property type="molecule type" value="Genomic_DNA"/>
</dbReference>
<comment type="caution">
    <text evidence="4">The sequence shown here is derived from an EMBL/GenBank/DDBJ whole genome shotgun (WGS) entry which is preliminary data.</text>
</comment>
<keyword evidence="1" id="KW-0547">Nucleotide-binding</keyword>
<keyword evidence="2" id="KW-0067">ATP-binding</keyword>
<dbReference type="Gene3D" id="3.30.2060.10">
    <property type="entry name" value="Penicillin-binding protein 1b domain"/>
    <property type="match status" value="1"/>
</dbReference>
<dbReference type="SUPFAM" id="SSF52540">
    <property type="entry name" value="P-loop containing nucleoside triphosphate hydrolases"/>
    <property type="match status" value="1"/>
</dbReference>
<dbReference type="PANTHER" id="PTHR24029">
    <property type="entry name" value="UVRABC SYSTEM PROTEIN B"/>
    <property type="match status" value="1"/>
</dbReference>
<dbReference type="GO" id="GO:0016887">
    <property type="term" value="F:ATP hydrolysis activity"/>
    <property type="evidence" value="ECO:0007669"/>
    <property type="project" value="InterPro"/>
</dbReference>
<dbReference type="GO" id="GO:0009380">
    <property type="term" value="C:excinuclease repair complex"/>
    <property type="evidence" value="ECO:0007669"/>
    <property type="project" value="InterPro"/>
</dbReference>
<dbReference type="PANTHER" id="PTHR24029:SF1">
    <property type="entry name" value="TRANSCRIPTION-REPAIR-COUPLING FACTOR"/>
    <property type="match status" value="1"/>
</dbReference>
<accession>T0ZRR6</accession>